<keyword evidence="6" id="KW-0408">Iron</keyword>
<dbReference type="SUPFAM" id="SSF144217">
    <property type="entry name" value="CSL zinc finger"/>
    <property type="match status" value="1"/>
</dbReference>
<dbReference type="InterPro" id="IPR036869">
    <property type="entry name" value="J_dom_sf"/>
</dbReference>
<feature type="domain" description="DPH-type MB" evidence="8">
    <location>
        <begin position="81"/>
        <end position="139"/>
    </location>
</feature>
<feature type="domain" description="J" evidence="7">
    <location>
        <begin position="3"/>
        <end position="70"/>
    </location>
</feature>
<dbReference type="InterPro" id="IPR036671">
    <property type="entry name" value="DPH_MB_sf"/>
</dbReference>
<evidence type="ECO:0000256" key="4">
    <source>
        <dbReference type="ARBA" id="ARBA00022723"/>
    </source>
</evidence>
<organism evidence="9 10">
    <name type="scientific">Cristinia sonorae</name>
    <dbReference type="NCBI Taxonomy" id="1940300"/>
    <lineage>
        <taxon>Eukaryota</taxon>
        <taxon>Fungi</taxon>
        <taxon>Dikarya</taxon>
        <taxon>Basidiomycota</taxon>
        <taxon>Agaricomycotina</taxon>
        <taxon>Agaricomycetes</taxon>
        <taxon>Agaricomycetidae</taxon>
        <taxon>Agaricales</taxon>
        <taxon>Pleurotineae</taxon>
        <taxon>Stephanosporaceae</taxon>
        <taxon>Cristinia</taxon>
    </lineage>
</organism>
<evidence type="ECO:0000256" key="2">
    <source>
        <dbReference type="ARBA" id="ARBA00006169"/>
    </source>
</evidence>
<evidence type="ECO:0000259" key="7">
    <source>
        <dbReference type="PROSITE" id="PS50076"/>
    </source>
</evidence>
<dbReference type="InterPro" id="IPR007872">
    <property type="entry name" value="DPH_MB_dom"/>
</dbReference>
<evidence type="ECO:0000256" key="1">
    <source>
        <dbReference type="ARBA" id="ARBA00003474"/>
    </source>
</evidence>
<dbReference type="Pfam" id="PF00226">
    <property type="entry name" value="DnaJ"/>
    <property type="match status" value="1"/>
</dbReference>
<dbReference type="Proteomes" id="UP000813824">
    <property type="component" value="Unassembled WGS sequence"/>
</dbReference>
<dbReference type="PANTHER" id="PTHR45255">
    <property type="entry name" value="DNAJ HOMOLOG SUBFAMILY C MEMBER 24"/>
    <property type="match status" value="1"/>
</dbReference>
<comment type="caution">
    <text evidence="9">The sequence shown here is derived from an EMBL/GenBank/DDBJ whole genome shotgun (WGS) entry which is preliminary data.</text>
</comment>
<keyword evidence="5" id="KW-0862">Zinc</keyword>
<evidence type="ECO:0000256" key="3">
    <source>
        <dbReference type="ARBA" id="ARBA00021797"/>
    </source>
</evidence>
<dbReference type="SUPFAM" id="SSF46565">
    <property type="entry name" value="Chaperone J-domain"/>
    <property type="match status" value="1"/>
</dbReference>
<dbReference type="Pfam" id="PF05207">
    <property type="entry name" value="Zn_ribbon_CSL"/>
    <property type="match status" value="1"/>
</dbReference>
<dbReference type="GO" id="GO:0008198">
    <property type="term" value="F:ferrous iron binding"/>
    <property type="evidence" value="ECO:0007669"/>
    <property type="project" value="TreeGrafter"/>
</dbReference>
<proteinExistence type="inferred from homology"/>
<dbReference type="PROSITE" id="PS50076">
    <property type="entry name" value="DNAJ_2"/>
    <property type="match status" value="1"/>
</dbReference>
<dbReference type="Gene3D" id="1.10.287.110">
    <property type="entry name" value="DnaJ domain"/>
    <property type="match status" value="1"/>
</dbReference>
<comment type="function">
    <text evidence="1">Required for the first step of diphthamide biosynthesis, the transfer of 3-amino-3-carboxypropyl from S-adenosyl-L-methionine to a histidine residue. Diphthamide is a post-translational modification of histidine which occurs in elongation factor 2.</text>
</comment>
<dbReference type="OrthoDB" id="445556at2759"/>
<dbReference type="PRINTS" id="PR00625">
    <property type="entry name" value="JDOMAIN"/>
</dbReference>
<dbReference type="UniPathway" id="UPA00559"/>
<dbReference type="EMBL" id="JAEVFJ010000018">
    <property type="protein sequence ID" value="KAH8099861.1"/>
    <property type="molecule type" value="Genomic_DNA"/>
</dbReference>
<evidence type="ECO:0000313" key="9">
    <source>
        <dbReference type="EMBL" id="KAH8099861.1"/>
    </source>
</evidence>
<sequence length="152" mass="16823">VPNYYEVLAVSPTASFTDIKLAYHRALLLFHPDKQRQQSATSDAVDIGLIKQAFITLSASASRAEYDATLAKRPSLSGPRPAQAISLEEFEEVGRDGEEAWTYGCRCGGRYYITEQDMEQGQHIVGCSSCSEVVWVGYELLAEDGNDHFPEL</sequence>
<dbReference type="AlphaFoldDB" id="A0A8K0UNE2"/>
<name>A0A8K0UNE2_9AGAR</name>
<feature type="non-terminal residue" evidence="9">
    <location>
        <position position="1"/>
    </location>
</feature>
<reference evidence="9" key="1">
    <citation type="journal article" date="2021" name="New Phytol.">
        <title>Evolutionary innovations through gain and loss of genes in the ectomycorrhizal Boletales.</title>
        <authorList>
            <person name="Wu G."/>
            <person name="Miyauchi S."/>
            <person name="Morin E."/>
            <person name="Kuo A."/>
            <person name="Drula E."/>
            <person name="Varga T."/>
            <person name="Kohler A."/>
            <person name="Feng B."/>
            <person name="Cao Y."/>
            <person name="Lipzen A."/>
            <person name="Daum C."/>
            <person name="Hundley H."/>
            <person name="Pangilinan J."/>
            <person name="Johnson J."/>
            <person name="Barry K."/>
            <person name="LaButti K."/>
            <person name="Ng V."/>
            <person name="Ahrendt S."/>
            <person name="Min B."/>
            <person name="Choi I.G."/>
            <person name="Park H."/>
            <person name="Plett J.M."/>
            <person name="Magnuson J."/>
            <person name="Spatafora J.W."/>
            <person name="Nagy L.G."/>
            <person name="Henrissat B."/>
            <person name="Grigoriev I.V."/>
            <person name="Yang Z.L."/>
            <person name="Xu J."/>
            <person name="Martin F.M."/>
        </authorList>
    </citation>
    <scope>NUCLEOTIDE SEQUENCE</scope>
    <source>
        <strain evidence="9">KKN 215</strain>
    </source>
</reference>
<evidence type="ECO:0000256" key="6">
    <source>
        <dbReference type="ARBA" id="ARBA00023004"/>
    </source>
</evidence>
<dbReference type="GO" id="GO:0017183">
    <property type="term" value="P:protein histidyl modification to diphthamide"/>
    <property type="evidence" value="ECO:0007669"/>
    <property type="project" value="UniProtKB-UniPathway"/>
</dbReference>
<keyword evidence="4" id="KW-0479">Metal-binding</keyword>
<comment type="similarity">
    <text evidence="2">Belongs to the DPH4 family.</text>
</comment>
<protein>
    <recommendedName>
        <fullName evidence="3">Diphthamide biosynthesis protein 4</fullName>
    </recommendedName>
</protein>
<accession>A0A8K0UNE2</accession>
<dbReference type="PANTHER" id="PTHR45255:SF1">
    <property type="entry name" value="DNAJ HOMOLOG SUBFAMILY C MEMBER 24"/>
    <property type="match status" value="1"/>
</dbReference>
<evidence type="ECO:0000313" key="10">
    <source>
        <dbReference type="Proteomes" id="UP000813824"/>
    </source>
</evidence>
<dbReference type="PROSITE" id="PS51074">
    <property type="entry name" value="DPH_MB"/>
    <property type="match status" value="1"/>
</dbReference>
<dbReference type="SMART" id="SM00271">
    <property type="entry name" value="DnaJ"/>
    <property type="match status" value="1"/>
</dbReference>
<dbReference type="GO" id="GO:0001671">
    <property type="term" value="F:ATPase activator activity"/>
    <property type="evidence" value="ECO:0007669"/>
    <property type="project" value="TreeGrafter"/>
</dbReference>
<gene>
    <name evidence="9" type="ORF">BXZ70DRAFT_894266</name>
</gene>
<evidence type="ECO:0000259" key="8">
    <source>
        <dbReference type="PROSITE" id="PS51074"/>
    </source>
</evidence>
<dbReference type="CDD" id="cd06257">
    <property type="entry name" value="DnaJ"/>
    <property type="match status" value="1"/>
</dbReference>
<keyword evidence="10" id="KW-1185">Reference proteome</keyword>
<dbReference type="InterPro" id="IPR001623">
    <property type="entry name" value="DnaJ_domain"/>
</dbReference>
<dbReference type="Gene3D" id="3.10.660.10">
    <property type="entry name" value="DPH Zinc finger"/>
    <property type="match status" value="1"/>
</dbReference>
<evidence type="ECO:0000256" key="5">
    <source>
        <dbReference type="ARBA" id="ARBA00022833"/>
    </source>
</evidence>